<protein>
    <recommendedName>
        <fullName evidence="3">SIR2-like domain-containing protein</fullName>
    </recommendedName>
</protein>
<keyword evidence="2" id="KW-1185">Reference proteome</keyword>
<evidence type="ECO:0000313" key="1">
    <source>
        <dbReference type="EMBL" id="GJE02650.1"/>
    </source>
</evidence>
<proteinExistence type="predicted"/>
<reference evidence="1" key="1">
    <citation type="journal article" date="2021" name="Front. Microbiol.">
        <title>Comprehensive Comparative Genomics and Phenotyping of Methylobacterium Species.</title>
        <authorList>
            <person name="Alessa O."/>
            <person name="Ogura Y."/>
            <person name="Fujitani Y."/>
            <person name="Takami H."/>
            <person name="Hayashi T."/>
            <person name="Sahin N."/>
            <person name="Tani A."/>
        </authorList>
    </citation>
    <scope>NUCLEOTIDE SEQUENCE</scope>
    <source>
        <strain evidence="1">DSM 17168</strain>
    </source>
</reference>
<name>A0ABQ4SJH7_9HYPH</name>
<dbReference type="RefSeq" id="WP_373324785.1">
    <property type="nucleotide sequence ID" value="NZ_BPQQ01000058.1"/>
</dbReference>
<organism evidence="1 2">
    <name type="scientific">Methylobacterium isbiliense</name>
    <dbReference type="NCBI Taxonomy" id="315478"/>
    <lineage>
        <taxon>Bacteria</taxon>
        <taxon>Pseudomonadati</taxon>
        <taxon>Pseudomonadota</taxon>
        <taxon>Alphaproteobacteria</taxon>
        <taxon>Hyphomicrobiales</taxon>
        <taxon>Methylobacteriaceae</taxon>
        <taxon>Methylobacterium</taxon>
    </lineage>
</organism>
<accession>A0ABQ4SJH7</accession>
<evidence type="ECO:0000313" key="2">
    <source>
        <dbReference type="Proteomes" id="UP001055153"/>
    </source>
</evidence>
<reference evidence="1" key="2">
    <citation type="submission" date="2021-08" db="EMBL/GenBank/DDBJ databases">
        <authorList>
            <person name="Tani A."/>
            <person name="Ola A."/>
            <person name="Ogura Y."/>
            <person name="Katsura K."/>
            <person name="Hayashi T."/>
        </authorList>
    </citation>
    <scope>NUCLEOTIDE SEQUENCE</scope>
    <source>
        <strain evidence="1">DSM 17168</strain>
    </source>
</reference>
<comment type="caution">
    <text evidence="1">The sequence shown here is derived from an EMBL/GenBank/DDBJ whole genome shotgun (WGS) entry which is preliminary data.</text>
</comment>
<gene>
    <name evidence="1" type="ORF">GMJLKIPL_4599</name>
</gene>
<sequence>MELHGSPHPYLLRNRPEDVRDVWHNPQAAAAVQKLLQHATTFVVVGYGGREDGVMDLLVQAAAVYRDKNLLWVQHSPGPKTLSPKAQAFLATSRKGGLIADLDAYRGPNADIRAEIDRAWHALLRERLADAEADTTEVERIRALRLAGKDAEAYALADQALARVGRAAGATVELLKAAAGAALEFGQRSPAAEPLGRAVE</sequence>
<evidence type="ECO:0008006" key="3">
    <source>
        <dbReference type="Google" id="ProtNLM"/>
    </source>
</evidence>
<dbReference type="Proteomes" id="UP001055153">
    <property type="component" value="Unassembled WGS sequence"/>
</dbReference>
<dbReference type="EMBL" id="BPQQ01000058">
    <property type="protein sequence ID" value="GJE02650.1"/>
    <property type="molecule type" value="Genomic_DNA"/>
</dbReference>